<dbReference type="InterPro" id="IPR006094">
    <property type="entry name" value="Oxid_FAD_bind_N"/>
</dbReference>
<dbReference type="GO" id="GO:0016020">
    <property type="term" value="C:membrane"/>
    <property type="evidence" value="ECO:0007669"/>
    <property type="project" value="InterPro"/>
</dbReference>
<name>A0A9W8MGT6_9AGAR</name>
<dbReference type="GO" id="GO:0071949">
    <property type="term" value="F:FAD binding"/>
    <property type="evidence" value="ECO:0007669"/>
    <property type="project" value="InterPro"/>
</dbReference>
<dbReference type="PROSITE" id="PS51387">
    <property type="entry name" value="FAD_PCMH"/>
    <property type="match status" value="1"/>
</dbReference>
<dbReference type="OrthoDB" id="610608at2759"/>
<feature type="region of interest" description="Disordered" evidence="5">
    <location>
        <begin position="1"/>
        <end position="22"/>
    </location>
</feature>
<dbReference type="Gene3D" id="3.30.43.10">
    <property type="entry name" value="Uridine Diphospho-n-acetylenolpyruvylglucosamine Reductase, domain 2"/>
    <property type="match status" value="1"/>
</dbReference>
<feature type="non-terminal residue" evidence="7">
    <location>
        <position position="470"/>
    </location>
</feature>
<protein>
    <recommendedName>
        <fullName evidence="2">D-arabinono-1,4-lactone oxidase</fullName>
        <ecNumber evidence="2">1.1.3.37</ecNumber>
    </recommendedName>
    <alternativeName>
        <fullName evidence="4">L-galactono-gamma-lactone oxidase</fullName>
    </alternativeName>
</protein>
<dbReference type="Pfam" id="PF01565">
    <property type="entry name" value="FAD_binding_4"/>
    <property type="match status" value="1"/>
</dbReference>
<dbReference type="InterPro" id="IPR016169">
    <property type="entry name" value="FAD-bd_PCMH_sub2"/>
</dbReference>
<feature type="domain" description="FAD-binding PCMH-type" evidence="6">
    <location>
        <begin position="10"/>
        <end position="201"/>
    </location>
</feature>
<accession>A0A9W8MGT6</accession>
<dbReference type="InterPro" id="IPR010031">
    <property type="entry name" value="FAD_lactone_oxidase-like"/>
</dbReference>
<dbReference type="GO" id="GO:0003885">
    <property type="term" value="F:D-arabinono-1,4-lactone oxidase activity"/>
    <property type="evidence" value="ECO:0007669"/>
    <property type="project" value="UniProtKB-EC"/>
</dbReference>
<dbReference type="InterPro" id="IPR036318">
    <property type="entry name" value="FAD-bd_PCMH-like_sf"/>
</dbReference>
<dbReference type="EMBL" id="JANBPK010000878">
    <property type="protein sequence ID" value="KAJ2929347.1"/>
    <property type="molecule type" value="Genomic_DNA"/>
</dbReference>
<evidence type="ECO:0000256" key="4">
    <source>
        <dbReference type="ARBA" id="ARBA00033418"/>
    </source>
</evidence>
<dbReference type="GO" id="GO:0005739">
    <property type="term" value="C:mitochondrion"/>
    <property type="evidence" value="ECO:0007669"/>
    <property type="project" value="TreeGrafter"/>
</dbReference>
<dbReference type="AlphaFoldDB" id="A0A9W8MGT6"/>
<dbReference type="InterPro" id="IPR007173">
    <property type="entry name" value="ALO_C"/>
</dbReference>
<feature type="compositionally biased region" description="Low complexity" evidence="5">
    <location>
        <begin position="1"/>
        <end position="12"/>
    </location>
</feature>
<dbReference type="PANTHER" id="PTHR43762:SF1">
    <property type="entry name" value="D-ARABINONO-1,4-LACTONE OXIDASE"/>
    <property type="match status" value="1"/>
</dbReference>
<organism evidence="7 8">
    <name type="scientific">Candolleomyces eurysporus</name>
    <dbReference type="NCBI Taxonomy" id="2828524"/>
    <lineage>
        <taxon>Eukaryota</taxon>
        <taxon>Fungi</taxon>
        <taxon>Dikarya</taxon>
        <taxon>Basidiomycota</taxon>
        <taxon>Agaricomycotina</taxon>
        <taxon>Agaricomycetes</taxon>
        <taxon>Agaricomycetidae</taxon>
        <taxon>Agaricales</taxon>
        <taxon>Agaricineae</taxon>
        <taxon>Psathyrellaceae</taxon>
        <taxon>Candolleomyces</taxon>
    </lineage>
</organism>
<gene>
    <name evidence="7" type="ORF">H1R20_g7737</name>
</gene>
<dbReference type="SUPFAM" id="SSF56176">
    <property type="entry name" value="FAD-binding/transporter-associated domain-like"/>
    <property type="match status" value="1"/>
</dbReference>
<evidence type="ECO:0000256" key="3">
    <source>
        <dbReference type="ARBA" id="ARBA00023002"/>
    </source>
</evidence>
<evidence type="ECO:0000256" key="1">
    <source>
        <dbReference type="ARBA" id="ARBA00005083"/>
    </source>
</evidence>
<dbReference type="EC" id="1.1.3.37" evidence="2"/>
<evidence type="ECO:0000256" key="5">
    <source>
        <dbReference type="SAM" id="MobiDB-lite"/>
    </source>
</evidence>
<proteinExistence type="predicted"/>
<dbReference type="Gene3D" id="3.30.70.2520">
    <property type="match status" value="1"/>
</dbReference>
<reference evidence="7" key="1">
    <citation type="submission" date="2022-06" db="EMBL/GenBank/DDBJ databases">
        <title>Genome Sequence of Candolleomyces eurysporus.</title>
        <authorList>
            <person name="Buettner E."/>
        </authorList>
    </citation>
    <scope>NUCLEOTIDE SEQUENCE</scope>
    <source>
        <strain evidence="7">VTCC 930004</strain>
    </source>
</reference>
<comment type="pathway">
    <text evidence="1">Cofactor biosynthesis; D-erythroascorbate biosynthesis; dehydro-D-arabinono-1,4-lactone from D-arabinose: step 2/2.</text>
</comment>
<dbReference type="InterPro" id="IPR016167">
    <property type="entry name" value="FAD-bd_PCMH_sub1"/>
</dbReference>
<dbReference type="InterPro" id="IPR016171">
    <property type="entry name" value="Vanillyl_alc_oxidase_C-sub2"/>
</dbReference>
<dbReference type="Gene3D" id="3.30.465.10">
    <property type="match status" value="1"/>
</dbReference>
<evidence type="ECO:0000256" key="2">
    <source>
        <dbReference type="ARBA" id="ARBA00013136"/>
    </source>
</evidence>
<dbReference type="Gene3D" id="1.10.45.10">
    <property type="entry name" value="Vanillyl-alcohol Oxidase, Chain A, domain 4"/>
    <property type="match status" value="1"/>
</dbReference>
<evidence type="ECO:0000313" key="7">
    <source>
        <dbReference type="EMBL" id="KAJ2929347.1"/>
    </source>
</evidence>
<evidence type="ECO:0000313" key="8">
    <source>
        <dbReference type="Proteomes" id="UP001140091"/>
    </source>
</evidence>
<dbReference type="PANTHER" id="PTHR43762">
    <property type="entry name" value="L-GULONOLACTONE OXIDASE"/>
    <property type="match status" value="1"/>
</dbReference>
<sequence>MSSISLLPSSSPNATEDSPGLTTDEIYRTLQVATVPSSSPRTRFHNWGQSFYCTPLAVFEPETEEQCKLILELARREGFMVRMTRFKRMLEISVEGEYFVAQAGITLNELHQELARYSLAISNLGSISDQTLGGVITTATHGSGITFPVICKNVLALKVLLADGTVVTCSPSEDSDLFNATLSGIGSTGIILTIKMKVEPAFRLKEYQESIPFDDFIRDMGRLLGSAEHVRFWWFPAKGTVRCVYANRTTEPRTSGGSWLWDRLVGYHGVQLLLFLGRYVPRITTWTGHLAGWIASGKSIRVDDSYRVFNVDCRYPQYTTEWAVPLKSAEICIRELRTWIENEQANPKGFRPHFPVEIRFSAKDGLWLSPSSGEETCWIGIVQYKPYGFNVPYRKYFNKFEEIVFNHGGKPHWAKAHKLKPEDLRRLYPRFDDYRRVLERVDPKGLFRSQYVLRHMFGVDVDSRIFKLRK</sequence>
<keyword evidence="3" id="KW-0560">Oxidoreductase</keyword>
<dbReference type="InterPro" id="IPR016166">
    <property type="entry name" value="FAD-bd_PCMH"/>
</dbReference>
<keyword evidence="8" id="KW-1185">Reference proteome</keyword>
<dbReference type="Proteomes" id="UP001140091">
    <property type="component" value="Unassembled WGS sequence"/>
</dbReference>
<evidence type="ECO:0000259" key="6">
    <source>
        <dbReference type="PROSITE" id="PS51387"/>
    </source>
</evidence>
<comment type="caution">
    <text evidence="7">The sequence shown here is derived from an EMBL/GenBank/DDBJ whole genome shotgun (WGS) entry which is preliminary data.</text>
</comment>
<dbReference type="PIRSF" id="PIRSF000136">
    <property type="entry name" value="LGO_GLO"/>
    <property type="match status" value="1"/>
</dbReference>
<dbReference type="Pfam" id="PF04030">
    <property type="entry name" value="ALO"/>
    <property type="match status" value="1"/>
</dbReference>